<dbReference type="InterPro" id="IPR004299">
    <property type="entry name" value="MBOAT_fam"/>
</dbReference>
<proteinExistence type="inferred from homology"/>
<reference evidence="9 10" key="1">
    <citation type="submission" date="2019-08" db="EMBL/GenBank/DDBJ databases">
        <title>In-depth cultivation of the pig gut microbiome towards novel bacterial diversity and tailored functional studies.</title>
        <authorList>
            <person name="Wylensek D."/>
            <person name="Hitch T.C.A."/>
            <person name="Clavel T."/>
        </authorList>
    </citation>
    <scope>NUCLEOTIDE SEQUENCE [LARGE SCALE GENOMIC DNA]</scope>
    <source>
        <strain evidence="9 10">CA-Schmier-601-WT-1</strain>
    </source>
</reference>
<feature type="transmembrane region" description="Helical" evidence="8">
    <location>
        <begin position="29"/>
        <end position="45"/>
    </location>
</feature>
<dbReference type="Proteomes" id="UP000469325">
    <property type="component" value="Unassembled WGS sequence"/>
</dbReference>
<dbReference type="EMBL" id="VUNC01000004">
    <property type="protein sequence ID" value="MST72723.1"/>
    <property type="molecule type" value="Genomic_DNA"/>
</dbReference>
<keyword evidence="7" id="KW-0012">Acyltransferase</keyword>
<keyword evidence="6 7" id="KW-0472">Membrane</keyword>
<protein>
    <submittedName>
        <fullName evidence="9">MBOAT family protein</fullName>
    </submittedName>
</protein>
<keyword evidence="10" id="KW-1185">Reference proteome</keyword>
<feature type="transmembrane region" description="Helical" evidence="8">
    <location>
        <begin position="101"/>
        <end position="119"/>
    </location>
</feature>
<evidence type="ECO:0000256" key="8">
    <source>
        <dbReference type="SAM" id="Phobius"/>
    </source>
</evidence>
<name>A0A6N7XEG3_9ACTN</name>
<gene>
    <name evidence="9" type="ORF">FYJ68_06345</name>
</gene>
<comment type="similarity">
    <text evidence="2 7">Belongs to the membrane-bound acyltransferase family.</text>
</comment>
<dbReference type="RefSeq" id="WP_154435145.1">
    <property type="nucleotide sequence ID" value="NZ_VUNC01000004.1"/>
</dbReference>
<dbReference type="AlphaFoldDB" id="A0A6N7XEG3"/>
<keyword evidence="7" id="KW-0808">Transferase</keyword>
<feature type="transmembrane region" description="Helical" evidence="8">
    <location>
        <begin position="342"/>
        <end position="360"/>
    </location>
</feature>
<feature type="transmembrane region" description="Helical" evidence="8">
    <location>
        <begin position="460"/>
        <end position="479"/>
    </location>
</feature>
<dbReference type="GO" id="GO:0042121">
    <property type="term" value="P:alginic acid biosynthetic process"/>
    <property type="evidence" value="ECO:0007669"/>
    <property type="project" value="InterPro"/>
</dbReference>
<evidence type="ECO:0000313" key="9">
    <source>
        <dbReference type="EMBL" id="MST72723.1"/>
    </source>
</evidence>
<dbReference type="InterPro" id="IPR051085">
    <property type="entry name" value="MB_O-acyltransferase"/>
</dbReference>
<dbReference type="PIRSF" id="PIRSF500217">
    <property type="entry name" value="AlgI"/>
    <property type="match status" value="1"/>
</dbReference>
<evidence type="ECO:0000256" key="6">
    <source>
        <dbReference type="ARBA" id="ARBA00023136"/>
    </source>
</evidence>
<dbReference type="GO" id="GO:0005886">
    <property type="term" value="C:plasma membrane"/>
    <property type="evidence" value="ECO:0007669"/>
    <property type="project" value="UniProtKB-SubCell"/>
</dbReference>
<dbReference type="PANTHER" id="PTHR13285:SF18">
    <property type="entry name" value="PROTEIN-CYSTEINE N-PALMITOYLTRANSFERASE RASP"/>
    <property type="match status" value="1"/>
</dbReference>
<accession>A0A6N7XEG3</accession>
<evidence type="ECO:0000256" key="2">
    <source>
        <dbReference type="ARBA" id="ARBA00010323"/>
    </source>
</evidence>
<evidence type="ECO:0000313" key="10">
    <source>
        <dbReference type="Proteomes" id="UP000469325"/>
    </source>
</evidence>
<evidence type="ECO:0000256" key="3">
    <source>
        <dbReference type="ARBA" id="ARBA00022475"/>
    </source>
</evidence>
<keyword evidence="4 8" id="KW-0812">Transmembrane</keyword>
<dbReference type="PIRSF" id="PIRSF016636">
    <property type="entry name" value="AlgI_DltB"/>
    <property type="match status" value="1"/>
</dbReference>
<dbReference type="Pfam" id="PF03062">
    <property type="entry name" value="MBOAT"/>
    <property type="match status" value="1"/>
</dbReference>
<dbReference type="InterPro" id="IPR028362">
    <property type="entry name" value="AlgI"/>
</dbReference>
<feature type="transmembrane region" description="Helical" evidence="8">
    <location>
        <begin position="6"/>
        <end position="22"/>
    </location>
</feature>
<feature type="transmembrane region" description="Helical" evidence="8">
    <location>
        <begin position="404"/>
        <end position="421"/>
    </location>
</feature>
<comment type="subcellular location">
    <subcellularLocation>
        <location evidence="1">Cell membrane</location>
        <topology evidence="1">Multi-pass membrane protein</topology>
    </subcellularLocation>
</comment>
<feature type="transmembrane region" description="Helical" evidence="8">
    <location>
        <begin position="51"/>
        <end position="68"/>
    </location>
</feature>
<dbReference type="GO" id="GO:0016746">
    <property type="term" value="F:acyltransferase activity"/>
    <property type="evidence" value="ECO:0007669"/>
    <property type="project" value="UniProtKB-KW"/>
</dbReference>
<dbReference type="PANTHER" id="PTHR13285">
    <property type="entry name" value="ACYLTRANSFERASE"/>
    <property type="match status" value="1"/>
</dbReference>
<evidence type="ECO:0000256" key="1">
    <source>
        <dbReference type="ARBA" id="ARBA00004651"/>
    </source>
</evidence>
<organism evidence="9 10">
    <name type="scientific">Olsenella porci</name>
    <dbReference type="NCBI Taxonomy" id="2652279"/>
    <lineage>
        <taxon>Bacteria</taxon>
        <taxon>Bacillati</taxon>
        <taxon>Actinomycetota</taxon>
        <taxon>Coriobacteriia</taxon>
        <taxon>Coriobacteriales</taxon>
        <taxon>Atopobiaceae</taxon>
        <taxon>Olsenella</taxon>
    </lineage>
</organism>
<sequence>MELLSLQFAIFLVALLAAYYAVGRLVGRGQWVVLLLGSLAFYGMAGTWKTLAFVLVAGVSTWAAALGFSRLDAGLKARLGETRDRSARKAAKAAVHRRKRLVLLACLALCLGTLAYLKYWNVVLFELGLASSPHGMGLLLPLGISFYTFQALSYLIDAYRGSLQAERSLPRHLTFLLYFPQLIQGPINRYGDLAPQLFSTHAPREVDLSRSLQLLLFGMLKKYAMADLLVGLITRLLAGAGDGAPGSLAILAILLYSAQQYGDFSGGIDMVEAVSELLGIRMAPNFRRPYLSTSLADFWRRWHITLGTWMRDYVFYPLALTRPMRALGKVAGGRLGSHVGRTLPACVANVAVFLLVGLWHGAETHYLVWGLYNGLVIALADLLRPAFDRASSLLRVDRSTRGWHAFRVVRTFVVVNVGWYFDRIYDFGASLACLRQSVLHPDFAGLPQALAALDMGKSELLQVLVAGAVALLVACVSLYEERGGDASGWLSRRPVAVRAAACAVMCLVVVLSLSFGVGGGFMYANY</sequence>
<feature type="transmembrane region" description="Helical" evidence="8">
    <location>
        <begin position="500"/>
        <end position="524"/>
    </location>
</feature>
<dbReference type="InterPro" id="IPR024194">
    <property type="entry name" value="Ac/AlaTfrase_AlgI/DltB"/>
</dbReference>
<keyword evidence="5 8" id="KW-1133">Transmembrane helix</keyword>
<comment type="caution">
    <text evidence="9">The sequence shown here is derived from an EMBL/GenBank/DDBJ whole genome shotgun (WGS) entry which is preliminary data.</text>
</comment>
<evidence type="ECO:0000256" key="7">
    <source>
        <dbReference type="PIRNR" id="PIRNR016636"/>
    </source>
</evidence>
<keyword evidence="3 7" id="KW-1003">Cell membrane</keyword>
<evidence type="ECO:0000256" key="4">
    <source>
        <dbReference type="ARBA" id="ARBA00022692"/>
    </source>
</evidence>
<feature type="transmembrane region" description="Helical" evidence="8">
    <location>
        <begin position="139"/>
        <end position="159"/>
    </location>
</feature>
<feature type="transmembrane region" description="Helical" evidence="8">
    <location>
        <begin position="366"/>
        <end position="383"/>
    </location>
</feature>
<evidence type="ECO:0000256" key="5">
    <source>
        <dbReference type="ARBA" id="ARBA00022989"/>
    </source>
</evidence>